<evidence type="ECO:0000313" key="3">
    <source>
        <dbReference type="EMBL" id="WAR08543.1"/>
    </source>
</evidence>
<dbReference type="InterPro" id="IPR012337">
    <property type="entry name" value="RNaseH-like_sf"/>
</dbReference>
<feature type="compositionally biased region" description="Low complexity" evidence="1">
    <location>
        <begin position="154"/>
        <end position="178"/>
    </location>
</feature>
<dbReference type="EMBL" id="CP111017">
    <property type="protein sequence ID" value="WAR08543.1"/>
    <property type="molecule type" value="Genomic_DNA"/>
</dbReference>
<evidence type="ECO:0000259" key="2">
    <source>
        <dbReference type="Pfam" id="PF05699"/>
    </source>
</evidence>
<organism evidence="3 4">
    <name type="scientific">Mya arenaria</name>
    <name type="common">Soft-shell clam</name>
    <dbReference type="NCBI Taxonomy" id="6604"/>
    <lineage>
        <taxon>Eukaryota</taxon>
        <taxon>Metazoa</taxon>
        <taxon>Spiralia</taxon>
        <taxon>Lophotrochozoa</taxon>
        <taxon>Mollusca</taxon>
        <taxon>Bivalvia</taxon>
        <taxon>Autobranchia</taxon>
        <taxon>Heteroconchia</taxon>
        <taxon>Euheterodonta</taxon>
        <taxon>Imparidentia</taxon>
        <taxon>Neoheterodontei</taxon>
        <taxon>Myida</taxon>
        <taxon>Myoidea</taxon>
        <taxon>Myidae</taxon>
        <taxon>Mya</taxon>
    </lineage>
</organism>
<dbReference type="Proteomes" id="UP001164746">
    <property type="component" value="Chromosome 6"/>
</dbReference>
<dbReference type="InterPro" id="IPR052958">
    <property type="entry name" value="IFN-induced_PKR_regulator"/>
</dbReference>
<protein>
    <submittedName>
        <fullName evidence="3">P52K-like protein</fullName>
    </submittedName>
</protein>
<name>A0ABY7EIR3_MYAAR</name>
<dbReference type="InterPro" id="IPR008906">
    <property type="entry name" value="HATC_C_dom"/>
</dbReference>
<dbReference type="PANTHER" id="PTHR46289">
    <property type="entry name" value="52 KDA REPRESSOR OF THE INHIBITOR OF THE PROTEIN KINASE-LIKE PROTEIN-RELATED"/>
    <property type="match status" value="1"/>
</dbReference>
<proteinExistence type="predicted"/>
<feature type="compositionally biased region" description="Polar residues" evidence="1">
    <location>
        <begin position="135"/>
        <end position="152"/>
    </location>
</feature>
<accession>A0ABY7EIR3</accession>
<feature type="domain" description="HAT C-terminal dimerisation" evidence="2">
    <location>
        <begin position="540"/>
        <end position="621"/>
    </location>
</feature>
<dbReference type="SUPFAM" id="SSF53098">
    <property type="entry name" value="Ribonuclease H-like"/>
    <property type="match status" value="1"/>
</dbReference>
<dbReference type="Pfam" id="PF05699">
    <property type="entry name" value="Dimer_Tnp_hAT"/>
    <property type="match status" value="1"/>
</dbReference>
<evidence type="ECO:0000313" key="4">
    <source>
        <dbReference type="Proteomes" id="UP001164746"/>
    </source>
</evidence>
<evidence type="ECO:0000256" key="1">
    <source>
        <dbReference type="SAM" id="MobiDB-lite"/>
    </source>
</evidence>
<dbReference type="PANTHER" id="PTHR46289:SF14">
    <property type="entry name" value="DUF4371 DOMAIN-CONTAINING PROTEIN"/>
    <property type="match status" value="1"/>
</dbReference>
<gene>
    <name evidence="3" type="ORF">MAR_018501</name>
</gene>
<feature type="region of interest" description="Disordered" evidence="1">
    <location>
        <begin position="95"/>
        <end position="200"/>
    </location>
</feature>
<reference evidence="3" key="1">
    <citation type="submission" date="2022-11" db="EMBL/GenBank/DDBJ databases">
        <title>Centuries of genome instability and evolution in soft-shell clam transmissible cancer (bioRxiv).</title>
        <authorList>
            <person name="Hart S.F.M."/>
            <person name="Yonemitsu M.A."/>
            <person name="Giersch R.M."/>
            <person name="Beal B.F."/>
            <person name="Arriagada G."/>
            <person name="Davis B.W."/>
            <person name="Ostrander E.A."/>
            <person name="Goff S.P."/>
            <person name="Metzger M.J."/>
        </authorList>
    </citation>
    <scope>NUCLEOTIDE SEQUENCE</scope>
    <source>
        <strain evidence="3">MELC-2E11</strain>
        <tissue evidence="3">Siphon/mantle</tissue>
    </source>
</reference>
<sequence>MFGSVEEASTMILTIGNARGASPGASIALKRTAHGFIAFDSHSRDDNGLCSPDGKAVVLKLPTISEVSKYVDELAGSIPADINVPFEISAISITERQEDTRANQTCGPPMSDTEVLHPDPAVSIPQGPEFVSRSDPASTSAVTQEPTSARQQDTTHAAPHAPASSHATESESMQQQESGSFDVESQDNQRSGYHDDESTRKDIAHFTSRQVPDAVKNYFIPNRRPNANFTFPSKIYKDKRRKDGQMKRYCCREWFENHDLNLALCKCCNIKEIHVMLDTLTQLGLFFKYSPKRSRRLEEAVTEANSTRPKSEQISKSKFHVFCETRWVEKQTTLRDFSSMYEPIVECLEAIGQLESGWDTKAVTDAYGLLKKITDSTFIVCFQTVLHTFGYVIGISSKLQGTSLDIIQAYEMVTHVKTSVSEARNTDYKDVYTKASTMAQKAGLDSLQMPRRCGRQTQRSNVPADNVEQYSERAVFLPFVDSMSQQLNLRFNTMTQQACLAFCLLPNNIASATQESMLALLDFYRDDMPQPDMFAQEVQLWKQTWRNTENKPSTIVETLTETCQHMYPNISKVLTLLLLTSVTSAGVERSNSSLKFIKNPHRSTMGQSRFNALMLLFIHRDIKLDIEEIVNIYARKYPRRMLLIDPLCE</sequence>
<keyword evidence="4" id="KW-1185">Reference proteome</keyword>